<feature type="region of interest" description="Disordered" evidence="7">
    <location>
        <begin position="273"/>
        <end position="294"/>
    </location>
</feature>
<dbReference type="InterPro" id="IPR000209">
    <property type="entry name" value="Peptidase_S8/S53_dom"/>
</dbReference>
<dbReference type="SUPFAM" id="SSF54897">
    <property type="entry name" value="Protease propeptides/inhibitors"/>
    <property type="match status" value="1"/>
</dbReference>
<feature type="active site" description="Charge relay system" evidence="5">
    <location>
        <position position="383"/>
    </location>
</feature>
<keyword evidence="12" id="KW-1185">Reference proteome</keyword>
<dbReference type="PANTHER" id="PTHR43806">
    <property type="entry name" value="PEPTIDASE S8"/>
    <property type="match status" value="1"/>
</dbReference>
<dbReference type="GO" id="GO:0004252">
    <property type="term" value="F:serine-type endopeptidase activity"/>
    <property type="evidence" value="ECO:0007669"/>
    <property type="project" value="UniProtKB-EC"/>
</dbReference>
<dbReference type="InterPro" id="IPR022398">
    <property type="entry name" value="Peptidase_S8_His-AS"/>
</dbReference>
<evidence type="ECO:0000259" key="9">
    <source>
        <dbReference type="Pfam" id="PF00082"/>
    </source>
</evidence>
<gene>
    <name evidence="11" type="primary">PRB1</name>
    <name evidence="11" type="ORF">VKT23_000442</name>
</gene>
<dbReference type="InterPro" id="IPR050131">
    <property type="entry name" value="Peptidase_S8_subtilisin-like"/>
</dbReference>
<dbReference type="PROSITE" id="PS00137">
    <property type="entry name" value="SUBTILASE_HIS"/>
    <property type="match status" value="1"/>
</dbReference>
<dbReference type="PRINTS" id="PR00723">
    <property type="entry name" value="SUBTILISIN"/>
</dbReference>
<dbReference type="EMBL" id="JBANRG010000001">
    <property type="protein sequence ID" value="KAK7472323.1"/>
    <property type="molecule type" value="Genomic_DNA"/>
</dbReference>
<dbReference type="SUPFAM" id="SSF52743">
    <property type="entry name" value="Subtilisin-like"/>
    <property type="match status" value="1"/>
</dbReference>
<organism evidence="11 12">
    <name type="scientific">Marasmiellus scandens</name>
    <dbReference type="NCBI Taxonomy" id="2682957"/>
    <lineage>
        <taxon>Eukaryota</taxon>
        <taxon>Fungi</taxon>
        <taxon>Dikarya</taxon>
        <taxon>Basidiomycota</taxon>
        <taxon>Agaricomycotina</taxon>
        <taxon>Agaricomycetes</taxon>
        <taxon>Agaricomycetidae</taxon>
        <taxon>Agaricales</taxon>
        <taxon>Marasmiineae</taxon>
        <taxon>Omphalotaceae</taxon>
        <taxon>Marasmiellus</taxon>
    </lineage>
</organism>
<dbReference type="PROSITE" id="PS00138">
    <property type="entry name" value="SUBTILASE_SER"/>
    <property type="match status" value="1"/>
</dbReference>
<keyword evidence="4 5" id="KW-0720">Serine protease</keyword>
<evidence type="ECO:0000259" key="10">
    <source>
        <dbReference type="Pfam" id="PF05922"/>
    </source>
</evidence>
<feature type="active site" description="Charge relay system" evidence="5">
    <location>
        <position position="215"/>
    </location>
</feature>
<dbReference type="EC" id="3.4.21.48" evidence="11"/>
<dbReference type="Pfam" id="PF05922">
    <property type="entry name" value="Inhibitor_I9"/>
    <property type="match status" value="1"/>
</dbReference>
<dbReference type="InterPro" id="IPR023827">
    <property type="entry name" value="Peptidase_S8_Asp-AS"/>
</dbReference>
<dbReference type="InterPro" id="IPR023828">
    <property type="entry name" value="Peptidase_S8_Ser-AS"/>
</dbReference>
<dbReference type="InterPro" id="IPR037045">
    <property type="entry name" value="S8pro/Inhibitor_I9_sf"/>
</dbReference>
<feature type="signal peptide" evidence="8">
    <location>
        <begin position="1"/>
        <end position="24"/>
    </location>
</feature>
<evidence type="ECO:0000256" key="4">
    <source>
        <dbReference type="ARBA" id="ARBA00022825"/>
    </source>
</evidence>
<keyword evidence="2 5" id="KW-0645">Protease</keyword>
<accession>A0ABR1K9I0</accession>
<evidence type="ECO:0000256" key="3">
    <source>
        <dbReference type="ARBA" id="ARBA00022801"/>
    </source>
</evidence>
<dbReference type="InterPro" id="IPR036852">
    <property type="entry name" value="Peptidase_S8/S53_dom_sf"/>
</dbReference>
<comment type="caution">
    <text evidence="11">The sequence shown here is derived from an EMBL/GenBank/DDBJ whole genome shotgun (WGS) entry which is preliminary data.</text>
</comment>
<evidence type="ECO:0000256" key="1">
    <source>
        <dbReference type="ARBA" id="ARBA00011073"/>
    </source>
</evidence>
<evidence type="ECO:0000256" key="5">
    <source>
        <dbReference type="PROSITE-ProRule" id="PRU01240"/>
    </source>
</evidence>
<comment type="similarity">
    <text evidence="1 5 6">Belongs to the peptidase S8 family.</text>
</comment>
<feature type="chain" id="PRO_5047364119" evidence="8">
    <location>
        <begin position="25"/>
        <end position="495"/>
    </location>
</feature>
<dbReference type="Pfam" id="PF00082">
    <property type="entry name" value="Peptidase_S8"/>
    <property type="match status" value="1"/>
</dbReference>
<evidence type="ECO:0000256" key="7">
    <source>
        <dbReference type="SAM" id="MobiDB-lite"/>
    </source>
</evidence>
<feature type="domain" description="Peptidase S8/S53" evidence="9">
    <location>
        <begin position="174"/>
        <end position="402"/>
    </location>
</feature>
<dbReference type="Gene3D" id="3.40.50.200">
    <property type="entry name" value="Peptidase S8/S53 domain"/>
    <property type="match status" value="1"/>
</dbReference>
<feature type="domain" description="Inhibitor I9" evidence="10">
    <location>
        <begin position="59"/>
        <end position="137"/>
    </location>
</feature>
<dbReference type="Gene3D" id="3.30.70.80">
    <property type="entry name" value="Peptidase S8 propeptide/proteinase inhibitor I9"/>
    <property type="match status" value="1"/>
</dbReference>
<evidence type="ECO:0000256" key="8">
    <source>
        <dbReference type="SAM" id="SignalP"/>
    </source>
</evidence>
<sequence length="495" mass="52645">MSSSPSRLVSSSLLAISLATAAYSSPLSTSPYNLPTERSPFAKAPLVETEHYHGTVNGSYIISLRDDISPSMMESHFNFLEATHQDRFFVAENGCSGVKHKYETVNAYSGCFHPETIELIRQSPLVEHVELDQVVRTTEIIDQNGAPWGLARLSHRKRLTFGTFRKYLFDEDGGEGVTAYVIDTGVAIDHPEFEGRATWGKTIPQNDVDEDANGHGTHCAGTIGSKSYGVAKKAEIVAVKVLGSNGSGTMSDVISGVDFAAKEAKAKAEAAEQELRTTGQTKHRGSVANMSLGGGKSPTLDRAVNAAAVGGLHFAVAAGNENQDACKSSPAASENALTLGASTVGDERAYFSNWGTCVDIFGPGLNIMSTWPGNATNTISGTSMASPHACGLMAYLLSIYGHPTFPEVATAEDFIDFSVQRTFSIYALAHASLPSFVSRFLPSPSFFEAAVAPVPKKPLSFSQLKEIIISLSTKDALTDVGSGSPNKLLYNNVTA</sequence>
<keyword evidence="3 5" id="KW-0378">Hydrolase</keyword>
<evidence type="ECO:0000313" key="12">
    <source>
        <dbReference type="Proteomes" id="UP001498398"/>
    </source>
</evidence>
<dbReference type="InterPro" id="IPR034193">
    <property type="entry name" value="PCSK9_ProteinaseK-like"/>
</dbReference>
<dbReference type="InterPro" id="IPR010259">
    <property type="entry name" value="S8pro/Inhibitor_I9"/>
</dbReference>
<dbReference type="PANTHER" id="PTHR43806:SF11">
    <property type="entry name" value="CEREVISIN-RELATED"/>
    <property type="match status" value="1"/>
</dbReference>
<keyword evidence="8" id="KW-0732">Signal</keyword>
<dbReference type="PROSITE" id="PS51892">
    <property type="entry name" value="SUBTILASE"/>
    <property type="match status" value="1"/>
</dbReference>
<evidence type="ECO:0000313" key="11">
    <source>
        <dbReference type="EMBL" id="KAK7472323.1"/>
    </source>
</evidence>
<dbReference type="CDD" id="cd04077">
    <property type="entry name" value="Peptidases_S8_PCSK9_ProteinaseK_like"/>
    <property type="match status" value="1"/>
</dbReference>
<dbReference type="PROSITE" id="PS00136">
    <property type="entry name" value="SUBTILASE_ASP"/>
    <property type="match status" value="1"/>
</dbReference>
<name>A0ABR1K9I0_9AGAR</name>
<protein>
    <submittedName>
        <fullName evidence="11">Proteinase B</fullName>
        <ecNumber evidence="11">3.4.21.48</ecNumber>
    </submittedName>
</protein>
<reference evidence="11 12" key="1">
    <citation type="submission" date="2024-01" db="EMBL/GenBank/DDBJ databases">
        <title>A draft genome for the cacao thread blight pathogen Marasmiellus scandens.</title>
        <authorList>
            <person name="Baruah I.K."/>
            <person name="Leung J."/>
            <person name="Bukari Y."/>
            <person name="Amoako-Attah I."/>
            <person name="Meinhardt L.W."/>
            <person name="Bailey B.A."/>
            <person name="Cohen S.P."/>
        </authorList>
    </citation>
    <scope>NUCLEOTIDE SEQUENCE [LARGE SCALE GENOMIC DNA]</scope>
    <source>
        <strain evidence="11 12">GH-19</strain>
    </source>
</reference>
<dbReference type="InterPro" id="IPR015500">
    <property type="entry name" value="Peptidase_S8_subtilisin-rel"/>
</dbReference>
<proteinExistence type="inferred from homology"/>
<evidence type="ECO:0000256" key="6">
    <source>
        <dbReference type="RuleBase" id="RU003355"/>
    </source>
</evidence>
<evidence type="ECO:0000256" key="2">
    <source>
        <dbReference type="ARBA" id="ARBA00022670"/>
    </source>
</evidence>
<feature type="active site" description="Charge relay system" evidence="5">
    <location>
        <position position="183"/>
    </location>
</feature>
<dbReference type="Proteomes" id="UP001498398">
    <property type="component" value="Unassembled WGS sequence"/>
</dbReference>